<dbReference type="OrthoDB" id="67158at2"/>
<dbReference type="InterPro" id="IPR011991">
    <property type="entry name" value="ArsR-like_HTH"/>
</dbReference>
<dbReference type="Gene3D" id="1.10.10.10">
    <property type="entry name" value="Winged helix-like DNA-binding domain superfamily/Winged helix DNA-binding domain"/>
    <property type="match status" value="1"/>
</dbReference>
<evidence type="ECO:0000313" key="7">
    <source>
        <dbReference type="Proteomes" id="UP000294543"/>
    </source>
</evidence>
<dbReference type="EMBL" id="SMKP01000009">
    <property type="protein sequence ID" value="TDD24753.1"/>
    <property type="molecule type" value="Genomic_DNA"/>
</dbReference>
<keyword evidence="1" id="KW-0805">Transcription regulation</keyword>
<dbReference type="Pfam" id="PF12802">
    <property type="entry name" value="MarR_2"/>
    <property type="match status" value="1"/>
</dbReference>
<evidence type="ECO:0000256" key="4">
    <source>
        <dbReference type="SAM" id="MobiDB-lite"/>
    </source>
</evidence>
<sequence length="178" mass="19203">MDVSASPAAGRDEQAVGQFVESLARLMAEWGFPRMSARVLLTLMSSDEDGLTAADLADRLNVSPPAISGAVRYLVQVGLIERRPVPGSRRDLYRIRDNAWYTSSATVGGVYQALADLSAEGVRALGGSDSPAGARIAEMHDFFNFVQEEIAGILNRWQQTNTSPERSPSRSASTTQNS</sequence>
<dbReference type="CDD" id="cd00090">
    <property type="entry name" value="HTH_ARSR"/>
    <property type="match status" value="1"/>
</dbReference>
<dbReference type="RefSeq" id="WP_132504845.1">
    <property type="nucleotide sequence ID" value="NZ_SMKP01000009.1"/>
</dbReference>
<accession>A0A4R4X3D8</accession>
<name>A0A4R4X3D8_9ACTN</name>
<dbReference type="Gene3D" id="1.10.287.160">
    <property type="entry name" value="HR1 repeat"/>
    <property type="match status" value="1"/>
</dbReference>
<dbReference type="AlphaFoldDB" id="A0A4R4X3D8"/>
<evidence type="ECO:0000313" key="6">
    <source>
        <dbReference type="EMBL" id="TDD24753.1"/>
    </source>
</evidence>
<proteinExistence type="predicted"/>
<dbReference type="InterPro" id="IPR000835">
    <property type="entry name" value="HTH_MarR-typ"/>
</dbReference>
<evidence type="ECO:0000256" key="2">
    <source>
        <dbReference type="ARBA" id="ARBA00023125"/>
    </source>
</evidence>
<evidence type="ECO:0000259" key="5">
    <source>
        <dbReference type="Pfam" id="PF12802"/>
    </source>
</evidence>
<evidence type="ECO:0000256" key="3">
    <source>
        <dbReference type="ARBA" id="ARBA00023163"/>
    </source>
</evidence>
<evidence type="ECO:0000256" key="1">
    <source>
        <dbReference type="ARBA" id="ARBA00023015"/>
    </source>
</evidence>
<dbReference type="SUPFAM" id="SSF46785">
    <property type="entry name" value="Winged helix' DNA-binding domain"/>
    <property type="match status" value="1"/>
</dbReference>
<dbReference type="PANTHER" id="PTHR38465:SF2">
    <property type="entry name" value="HTH-TYPE TRANSCRIPTIONAL REGULATOR MMPR5"/>
    <property type="match status" value="1"/>
</dbReference>
<feature type="domain" description="HTH marR-type" evidence="5">
    <location>
        <begin position="30"/>
        <end position="90"/>
    </location>
</feature>
<protein>
    <submittedName>
        <fullName evidence="6">MarR family transcriptional regulator</fullName>
    </submittedName>
</protein>
<keyword evidence="2" id="KW-0238">DNA-binding</keyword>
<dbReference type="GO" id="GO:0003700">
    <property type="term" value="F:DNA-binding transcription factor activity"/>
    <property type="evidence" value="ECO:0007669"/>
    <property type="project" value="InterPro"/>
</dbReference>
<keyword evidence="7" id="KW-1185">Reference proteome</keyword>
<organism evidence="6 7">
    <name type="scientific">Nonomuraea diastatica</name>
    <dbReference type="NCBI Taxonomy" id="1848329"/>
    <lineage>
        <taxon>Bacteria</taxon>
        <taxon>Bacillati</taxon>
        <taxon>Actinomycetota</taxon>
        <taxon>Actinomycetes</taxon>
        <taxon>Streptosporangiales</taxon>
        <taxon>Streptosporangiaceae</taxon>
        <taxon>Nonomuraea</taxon>
    </lineage>
</organism>
<dbReference type="PANTHER" id="PTHR38465">
    <property type="entry name" value="HTH-TYPE TRANSCRIPTIONAL REGULATOR MJ1563-RELATED"/>
    <property type="match status" value="1"/>
</dbReference>
<dbReference type="InterPro" id="IPR036388">
    <property type="entry name" value="WH-like_DNA-bd_sf"/>
</dbReference>
<gene>
    <name evidence="6" type="ORF">E1294_04750</name>
</gene>
<reference evidence="6 7" key="1">
    <citation type="submission" date="2019-03" db="EMBL/GenBank/DDBJ databases">
        <title>Draft genome sequences of novel Actinobacteria.</title>
        <authorList>
            <person name="Sahin N."/>
            <person name="Ay H."/>
            <person name="Saygin H."/>
        </authorList>
    </citation>
    <scope>NUCLEOTIDE SEQUENCE [LARGE SCALE GENOMIC DNA]</scope>
    <source>
        <strain evidence="6 7">KC712</strain>
    </source>
</reference>
<dbReference type="InterPro" id="IPR052362">
    <property type="entry name" value="HTH-GbsR_regulator"/>
</dbReference>
<dbReference type="InterPro" id="IPR036390">
    <property type="entry name" value="WH_DNA-bd_sf"/>
</dbReference>
<dbReference type="GO" id="GO:0003677">
    <property type="term" value="F:DNA binding"/>
    <property type="evidence" value="ECO:0007669"/>
    <property type="project" value="UniProtKB-KW"/>
</dbReference>
<feature type="region of interest" description="Disordered" evidence="4">
    <location>
        <begin position="159"/>
        <end position="178"/>
    </location>
</feature>
<keyword evidence="3" id="KW-0804">Transcription</keyword>
<comment type="caution">
    <text evidence="6">The sequence shown here is derived from an EMBL/GenBank/DDBJ whole genome shotgun (WGS) entry which is preliminary data.</text>
</comment>
<dbReference type="Proteomes" id="UP000294543">
    <property type="component" value="Unassembled WGS sequence"/>
</dbReference>